<comment type="caution">
    <text evidence="1">The sequence shown here is derived from an EMBL/GenBank/DDBJ whole genome shotgun (WGS) entry which is preliminary data.</text>
</comment>
<evidence type="ECO:0000313" key="1">
    <source>
        <dbReference type="EMBL" id="RZT02831.1"/>
    </source>
</evidence>
<dbReference type="GO" id="GO:0000287">
    <property type="term" value="F:magnesium ion binding"/>
    <property type="evidence" value="ECO:0007669"/>
    <property type="project" value="TreeGrafter"/>
</dbReference>
<dbReference type="Gene3D" id="3.40.50.1000">
    <property type="entry name" value="HAD superfamily/HAD-like"/>
    <property type="match status" value="1"/>
</dbReference>
<keyword evidence="2" id="KW-1185">Reference proteome</keyword>
<dbReference type="AlphaFoldDB" id="A0A4Q7PPA3"/>
<dbReference type="PANTHER" id="PTHR10000">
    <property type="entry name" value="PHOSPHOSERINE PHOSPHATASE"/>
    <property type="match status" value="1"/>
</dbReference>
<proteinExistence type="predicted"/>
<dbReference type="NCBIfam" id="TIGR00099">
    <property type="entry name" value="Cof-subfamily"/>
    <property type="match status" value="1"/>
</dbReference>
<dbReference type="InterPro" id="IPR006379">
    <property type="entry name" value="HAD-SF_hydro_IIB"/>
</dbReference>
<reference evidence="1 2" key="1">
    <citation type="submission" date="2019-02" db="EMBL/GenBank/DDBJ databases">
        <title>Genomic Encyclopedia of Type Strains, Phase IV (KMG-IV): sequencing the most valuable type-strain genomes for metagenomic binning, comparative biology and taxonomic classification.</title>
        <authorList>
            <person name="Goeker M."/>
        </authorList>
    </citation>
    <scope>NUCLEOTIDE SEQUENCE [LARGE SCALE GENOMIC DNA]</scope>
    <source>
        <strain evidence="1 2">DSM 29486</strain>
    </source>
</reference>
<dbReference type="NCBIfam" id="TIGR01484">
    <property type="entry name" value="HAD-SF-IIB"/>
    <property type="match status" value="1"/>
</dbReference>
<evidence type="ECO:0000313" key="2">
    <source>
        <dbReference type="Proteomes" id="UP000292927"/>
    </source>
</evidence>
<dbReference type="Gene3D" id="3.30.1240.10">
    <property type="match status" value="1"/>
</dbReference>
<dbReference type="SUPFAM" id="SSF56784">
    <property type="entry name" value="HAD-like"/>
    <property type="match status" value="1"/>
</dbReference>
<dbReference type="Pfam" id="PF08282">
    <property type="entry name" value="Hydrolase_3"/>
    <property type="match status" value="1"/>
</dbReference>
<dbReference type="GO" id="GO:0016791">
    <property type="term" value="F:phosphatase activity"/>
    <property type="evidence" value="ECO:0007669"/>
    <property type="project" value="TreeGrafter"/>
</dbReference>
<dbReference type="RefSeq" id="WP_130433544.1">
    <property type="nucleotide sequence ID" value="NZ_SGXF01000001.1"/>
</dbReference>
<dbReference type="GO" id="GO:0005829">
    <property type="term" value="C:cytosol"/>
    <property type="evidence" value="ECO:0007669"/>
    <property type="project" value="TreeGrafter"/>
</dbReference>
<gene>
    <name evidence="1" type="ORF">EV209_0959</name>
</gene>
<evidence type="ECO:0008006" key="3">
    <source>
        <dbReference type="Google" id="ProtNLM"/>
    </source>
</evidence>
<sequence length="281" mass="31868">MGRTLYVTDLDGTLLNKQDRISPESIEIINNLIRQGMLFTYATARSLVSASVVTKGLSADIPVIAYNGAFIFQPSTGEILSEESFSAEEMRKAQELLEGYGMSPLVYSFIDGDEKVSWISQKENEGIRRYLGQRQGDRRLRPVCDSGELYRGKMFYFTCIGELEELRPVYDIFSKDERFRCTLQQELYRPEYWCEIMPAKATKAHAVQKLRQQWGCGRVVSFGDAINDIPMFEISDECYAVENAVEELKAIATGVIGSNENDGVAEWLRAEFVPCPTENLR</sequence>
<accession>A0A4Q7PPA3</accession>
<dbReference type="Proteomes" id="UP000292927">
    <property type="component" value="Unassembled WGS sequence"/>
</dbReference>
<dbReference type="InterPro" id="IPR036412">
    <property type="entry name" value="HAD-like_sf"/>
</dbReference>
<dbReference type="PANTHER" id="PTHR10000:SF8">
    <property type="entry name" value="HAD SUPERFAMILY HYDROLASE-LIKE, TYPE 3"/>
    <property type="match status" value="1"/>
</dbReference>
<protein>
    <recommendedName>
        <fullName evidence="3">Cof subfamily protein (Haloacid dehalogenase superfamily)/HAD superfamily hydrolase (TIGR01484 family)</fullName>
    </recommendedName>
</protein>
<organism evidence="1 2">
    <name type="scientific">Cuneatibacter caecimuris</name>
    <dbReference type="NCBI Taxonomy" id="1796618"/>
    <lineage>
        <taxon>Bacteria</taxon>
        <taxon>Bacillati</taxon>
        <taxon>Bacillota</taxon>
        <taxon>Clostridia</taxon>
        <taxon>Lachnospirales</taxon>
        <taxon>Lachnospiraceae</taxon>
        <taxon>Cuneatibacter</taxon>
    </lineage>
</organism>
<dbReference type="EMBL" id="SGXF01000001">
    <property type="protein sequence ID" value="RZT02831.1"/>
    <property type="molecule type" value="Genomic_DNA"/>
</dbReference>
<name>A0A4Q7PPA3_9FIRM</name>
<dbReference type="OrthoDB" id="9810101at2"/>
<dbReference type="InterPro" id="IPR000150">
    <property type="entry name" value="Cof"/>
</dbReference>
<dbReference type="InterPro" id="IPR023214">
    <property type="entry name" value="HAD_sf"/>
</dbReference>